<evidence type="ECO:0000313" key="2">
    <source>
        <dbReference type="Proteomes" id="UP000800036"/>
    </source>
</evidence>
<keyword evidence="2" id="KW-1185">Reference proteome</keyword>
<proteinExistence type="predicted"/>
<gene>
    <name evidence="1" type="ORF">BU23DRAFT_48860</name>
</gene>
<sequence>MTRTRFVHVVSPNVFYVLAIRLIHYCPMNLPILTSLLSVCSFELTHHRCALLHRLVFSTQAASTKQPSQMATIQPASFLAIGWMAWCFVGRRTGWMA</sequence>
<reference evidence="1" key="1">
    <citation type="journal article" date="2020" name="Stud. Mycol.">
        <title>101 Dothideomycetes genomes: a test case for predicting lifestyles and emergence of pathogens.</title>
        <authorList>
            <person name="Haridas S."/>
            <person name="Albert R."/>
            <person name="Binder M."/>
            <person name="Bloem J."/>
            <person name="Labutti K."/>
            <person name="Salamov A."/>
            <person name="Andreopoulos B."/>
            <person name="Baker S."/>
            <person name="Barry K."/>
            <person name="Bills G."/>
            <person name="Bluhm B."/>
            <person name="Cannon C."/>
            <person name="Castanera R."/>
            <person name="Culley D."/>
            <person name="Daum C."/>
            <person name="Ezra D."/>
            <person name="Gonzalez J."/>
            <person name="Henrissat B."/>
            <person name="Kuo A."/>
            <person name="Liang C."/>
            <person name="Lipzen A."/>
            <person name="Lutzoni F."/>
            <person name="Magnuson J."/>
            <person name="Mondo S."/>
            <person name="Nolan M."/>
            <person name="Ohm R."/>
            <person name="Pangilinan J."/>
            <person name="Park H.-J."/>
            <person name="Ramirez L."/>
            <person name="Alfaro M."/>
            <person name="Sun H."/>
            <person name="Tritt A."/>
            <person name="Yoshinaga Y."/>
            <person name="Zwiers L.-H."/>
            <person name="Turgeon B."/>
            <person name="Goodwin S."/>
            <person name="Spatafora J."/>
            <person name="Crous P."/>
            <person name="Grigoriev I."/>
        </authorList>
    </citation>
    <scope>NUCLEOTIDE SEQUENCE</scope>
    <source>
        <strain evidence="1">CBS 107.79</strain>
    </source>
</reference>
<dbReference type="EMBL" id="ML976775">
    <property type="protein sequence ID" value="KAF1964853.1"/>
    <property type="molecule type" value="Genomic_DNA"/>
</dbReference>
<accession>A0A6A5UI06</accession>
<protein>
    <submittedName>
        <fullName evidence="1">Uncharacterized protein</fullName>
    </submittedName>
</protein>
<name>A0A6A5UI06_9PLEO</name>
<dbReference type="Proteomes" id="UP000800036">
    <property type="component" value="Unassembled WGS sequence"/>
</dbReference>
<dbReference type="AlphaFoldDB" id="A0A6A5UI06"/>
<evidence type="ECO:0000313" key="1">
    <source>
        <dbReference type="EMBL" id="KAF1964853.1"/>
    </source>
</evidence>
<organism evidence="1 2">
    <name type="scientific">Bimuria novae-zelandiae CBS 107.79</name>
    <dbReference type="NCBI Taxonomy" id="1447943"/>
    <lineage>
        <taxon>Eukaryota</taxon>
        <taxon>Fungi</taxon>
        <taxon>Dikarya</taxon>
        <taxon>Ascomycota</taxon>
        <taxon>Pezizomycotina</taxon>
        <taxon>Dothideomycetes</taxon>
        <taxon>Pleosporomycetidae</taxon>
        <taxon>Pleosporales</taxon>
        <taxon>Massarineae</taxon>
        <taxon>Didymosphaeriaceae</taxon>
        <taxon>Bimuria</taxon>
    </lineage>
</organism>